<dbReference type="EMBL" id="CP095474">
    <property type="protein sequence ID" value="URN18835.1"/>
    <property type="molecule type" value="Genomic_DNA"/>
</dbReference>
<feature type="compositionally biased region" description="Low complexity" evidence="1">
    <location>
        <begin position="96"/>
        <end position="115"/>
    </location>
</feature>
<gene>
    <name evidence="3" type="ORF">MW084_17150</name>
</gene>
<keyword evidence="2" id="KW-1133">Transmembrane helix</keyword>
<name>A0ABY4TPD4_9ACTN</name>
<evidence type="ECO:0000313" key="3">
    <source>
        <dbReference type="EMBL" id="URN18835.1"/>
    </source>
</evidence>
<dbReference type="Proteomes" id="UP001056383">
    <property type="component" value="Chromosome"/>
</dbReference>
<organism evidence="3 4">
    <name type="scientific">Streptomyces sudanensis</name>
    <dbReference type="NCBI Taxonomy" id="436397"/>
    <lineage>
        <taxon>Bacteria</taxon>
        <taxon>Bacillati</taxon>
        <taxon>Actinomycetota</taxon>
        <taxon>Actinomycetes</taxon>
        <taxon>Kitasatosporales</taxon>
        <taxon>Streptomycetaceae</taxon>
        <taxon>Streptomyces</taxon>
    </lineage>
</organism>
<reference evidence="3" key="1">
    <citation type="submission" date="2022-04" db="EMBL/GenBank/DDBJ databases">
        <title>Systematic whole-genome sequencing reveals an unexpected diversity among actinomycetoma pathogens and provides insights into their antibacterial susceptibilities.</title>
        <authorList>
            <person name="Watson A.K."/>
            <person name="Kepplinger B."/>
            <person name="Bakhiet S.M."/>
            <person name="Mhmoud N.A."/>
            <person name="Chapman J."/>
            <person name="Allenby N."/>
            <person name="Mickiewicz K."/>
            <person name="Goodfellow M."/>
            <person name="Fahal A.H."/>
            <person name="Errington J."/>
        </authorList>
    </citation>
    <scope>NUCLEOTIDE SEQUENCE</scope>
    <source>
        <strain evidence="3">SD 504</strain>
    </source>
</reference>
<keyword evidence="4" id="KW-1185">Reference proteome</keyword>
<sequence>MSRGWKVAVVVLAVAGVVSTPVVWLLDGPGAGQMAGASVQAAVAIAALVWAVFQPGGDRAEATVTGSGPAEATDGARSVTGLLRRAGRGPTRVENSGAATARGAGSSAVSGIEDV</sequence>
<keyword evidence="2" id="KW-0812">Transmembrane</keyword>
<evidence type="ECO:0008006" key="5">
    <source>
        <dbReference type="Google" id="ProtNLM"/>
    </source>
</evidence>
<feature type="transmembrane region" description="Helical" evidence="2">
    <location>
        <begin position="7"/>
        <end position="26"/>
    </location>
</feature>
<feature type="transmembrane region" description="Helical" evidence="2">
    <location>
        <begin position="32"/>
        <end position="53"/>
    </location>
</feature>
<evidence type="ECO:0000256" key="2">
    <source>
        <dbReference type="SAM" id="Phobius"/>
    </source>
</evidence>
<accession>A0ABY4TPD4</accession>
<protein>
    <recommendedName>
        <fullName evidence="5">Secreted protein</fullName>
    </recommendedName>
</protein>
<feature type="region of interest" description="Disordered" evidence="1">
    <location>
        <begin position="86"/>
        <end position="115"/>
    </location>
</feature>
<evidence type="ECO:0000313" key="4">
    <source>
        <dbReference type="Proteomes" id="UP001056383"/>
    </source>
</evidence>
<evidence type="ECO:0000256" key="1">
    <source>
        <dbReference type="SAM" id="MobiDB-lite"/>
    </source>
</evidence>
<keyword evidence="2" id="KW-0472">Membrane</keyword>
<proteinExistence type="predicted"/>
<dbReference type="RefSeq" id="WP_039829586.1">
    <property type="nucleotide sequence ID" value="NZ_JAJQLO010000002.1"/>
</dbReference>